<protein>
    <submittedName>
        <fullName evidence="3">Acetylxylan esterase</fullName>
    </submittedName>
</protein>
<dbReference type="EMBL" id="QASA01000001">
    <property type="protein sequence ID" value="RDC64004.1"/>
    <property type="molecule type" value="Genomic_DNA"/>
</dbReference>
<proteinExistence type="predicted"/>
<dbReference type="RefSeq" id="WP_115373214.1">
    <property type="nucleotide sequence ID" value="NZ_QASA01000001.1"/>
</dbReference>
<evidence type="ECO:0000313" key="4">
    <source>
        <dbReference type="Proteomes" id="UP000253919"/>
    </source>
</evidence>
<keyword evidence="4" id="KW-1185">Reference proteome</keyword>
<dbReference type="OrthoDB" id="9794725at2"/>
<name>A0A369QGZ6_9BACT</name>
<feature type="signal peptide" evidence="1">
    <location>
        <begin position="1"/>
        <end position="31"/>
    </location>
</feature>
<accession>A0A369QGZ6</accession>
<dbReference type="SUPFAM" id="SSF52266">
    <property type="entry name" value="SGNH hydrolase"/>
    <property type="match status" value="1"/>
</dbReference>
<dbReference type="InterPro" id="IPR051532">
    <property type="entry name" value="Ester_Hydrolysis_Enzymes"/>
</dbReference>
<dbReference type="Pfam" id="PF13472">
    <property type="entry name" value="Lipase_GDSL_2"/>
    <property type="match status" value="1"/>
</dbReference>
<dbReference type="GO" id="GO:0004622">
    <property type="term" value="F:phosphatidylcholine lysophospholipase activity"/>
    <property type="evidence" value="ECO:0007669"/>
    <property type="project" value="TreeGrafter"/>
</dbReference>
<feature type="domain" description="SGNH hydrolase-type esterase" evidence="2">
    <location>
        <begin position="51"/>
        <end position="131"/>
    </location>
</feature>
<feature type="chain" id="PRO_5016884077" evidence="1">
    <location>
        <begin position="32"/>
        <end position="137"/>
    </location>
</feature>
<dbReference type="AlphaFoldDB" id="A0A369QGZ6"/>
<gene>
    <name evidence="3" type="ORF">AHMF7616_02614</name>
</gene>
<dbReference type="PANTHER" id="PTHR30383:SF5">
    <property type="entry name" value="SGNH HYDROLASE-TYPE ESTERASE DOMAIN-CONTAINING PROTEIN"/>
    <property type="match status" value="1"/>
</dbReference>
<evidence type="ECO:0000259" key="2">
    <source>
        <dbReference type="Pfam" id="PF13472"/>
    </source>
</evidence>
<evidence type="ECO:0000313" key="3">
    <source>
        <dbReference type="EMBL" id="RDC64004.1"/>
    </source>
</evidence>
<reference evidence="3 4" key="1">
    <citation type="submission" date="2018-04" db="EMBL/GenBank/DDBJ databases">
        <title>Adhaeribacter sp. HMF7616 genome sequencing and assembly.</title>
        <authorList>
            <person name="Kang H."/>
            <person name="Kang J."/>
            <person name="Cha I."/>
            <person name="Kim H."/>
            <person name="Joh K."/>
        </authorList>
    </citation>
    <scope>NUCLEOTIDE SEQUENCE [LARGE SCALE GENOMIC DNA]</scope>
    <source>
        <strain evidence="3 4">HMF7616</strain>
    </source>
</reference>
<dbReference type="InterPro" id="IPR013830">
    <property type="entry name" value="SGNH_hydro"/>
</dbReference>
<dbReference type="PANTHER" id="PTHR30383">
    <property type="entry name" value="THIOESTERASE 1/PROTEASE 1/LYSOPHOSPHOLIPASE L1"/>
    <property type="match status" value="1"/>
</dbReference>
<organism evidence="3 4">
    <name type="scientific">Adhaeribacter pallidiroseus</name>
    <dbReference type="NCBI Taxonomy" id="2072847"/>
    <lineage>
        <taxon>Bacteria</taxon>
        <taxon>Pseudomonadati</taxon>
        <taxon>Bacteroidota</taxon>
        <taxon>Cytophagia</taxon>
        <taxon>Cytophagales</taxon>
        <taxon>Hymenobacteraceae</taxon>
        <taxon>Adhaeribacter</taxon>
    </lineage>
</organism>
<keyword evidence="1" id="KW-0732">Signal</keyword>
<dbReference type="InterPro" id="IPR006311">
    <property type="entry name" value="TAT_signal"/>
</dbReference>
<comment type="caution">
    <text evidence="3">The sequence shown here is derived from an EMBL/GenBank/DDBJ whole genome shotgun (WGS) entry which is preliminary data.</text>
</comment>
<dbReference type="InterPro" id="IPR036514">
    <property type="entry name" value="SGNH_hydro_sf"/>
</dbReference>
<dbReference type="PROSITE" id="PS51318">
    <property type="entry name" value="TAT"/>
    <property type="match status" value="1"/>
</dbReference>
<sequence>MQNNQNKRRYFLKKCSTLSALASIAPGLAPAMSLLETTTMAGDDFTFLFQGDSITEGNRTRNTDWNHVMGHGYAYIIAGKLGYAYPAKNFHFINRGISGNKITDLAARWQTDTLDLKPNLLSMLIGINDVSTFWGGN</sequence>
<dbReference type="Proteomes" id="UP000253919">
    <property type="component" value="Unassembled WGS sequence"/>
</dbReference>
<evidence type="ECO:0000256" key="1">
    <source>
        <dbReference type="SAM" id="SignalP"/>
    </source>
</evidence>
<dbReference type="Gene3D" id="3.40.50.1110">
    <property type="entry name" value="SGNH hydrolase"/>
    <property type="match status" value="1"/>
</dbReference>